<dbReference type="GO" id="GO:0046983">
    <property type="term" value="F:protein dimerization activity"/>
    <property type="evidence" value="ECO:0007669"/>
    <property type="project" value="InterPro"/>
</dbReference>
<dbReference type="PANTHER" id="PTHR37162:SF1">
    <property type="entry name" value="BED-TYPE DOMAIN-CONTAINING PROTEIN"/>
    <property type="match status" value="1"/>
</dbReference>
<evidence type="ECO:0000259" key="1">
    <source>
        <dbReference type="Pfam" id="PF05699"/>
    </source>
</evidence>
<dbReference type="Proteomes" id="UP000008672">
    <property type="component" value="Unassembled WGS sequence"/>
</dbReference>
<feature type="domain" description="HAT C-terminal dimerisation" evidence="1">
    <location>
        <begin position="312"/>
        <end position="366"/>
    </location>
</feature>
<accession>H3A3T0</accession>
<evidence type="ECO:0000313" key="2">
    <source>
        <dbReference type="Ensembl" id="ENSLACP00000004301.1"/>
    </source>
</evidence>
<reference evidence="3" key="1">
    <citation type="submission" date="2011-08" db="EMBL/GenBank/DDBJ databases">
        <title>The draft genome of Latimeria chalumnae.</title>
        <authorList>
            <person name="Di Palma F."/>
            <person name="Alfoldi J."/>
            <person name="Johnson J."/>
            <person name="Berlin A."/>
            <person name="Gnerre S."/>
            <person name="Jaffe D."/>
            <person name="MacCallum I."/>
            <person name="Young S."/>
            <person name="Walker B.J."/>
            <person name="Lander E."/>
            <person name="Lindblad-Toh K."/>
        </authorList>
    </citation>
    <scope>NUCLEOTIDE SEQUENCE [LARGE SCALE GENOMIC DNA]</scope>
    <source>
        <strain evidence="3">Wild caught</strain>
    </source>
</reference>
<dbReference type="Ensembl" id="ENSLACT00000004339.1">
    <property type="protein sequence ID" value="ENSLACP00000004301.1"/>
    <property type="gene ID" value="ENSLACG00000003827.1"/>
</dbReference>
<reference evidence="2" key="3">
    <citation type="submission" date="2025-09" db="UniProtKB">
        <authorList>
            <consortium name="Ensembl"/>
        </authorList>
    </citation>
    <scope>IDENTIFICATION</scope>
</reference>
<keyword evidence="3" id="KW-1185">Reference proteome</keyword>
<dbReference type="Pfam" id="PF05699">
    <property type="entry name" value="Dimer_Tnp_hAT"/>
    <property type="match status" value="1"/>
</dbReference>
<dbReference type="GeneTree" id="ENSGT01030000234766"/>
<dbReference type="AlphaFoldDB" id="H3A3T0"/>
<dbReference type="EMBL" id="AFYH01039046">
    <property type="status" value="NOT_ANNOTATED_CDS"/>
    <property type="molecule type" value="Genomic_DNA"/>
</dbReference>
<dbReference type="HOGENOM" id="CLU_013265_2_1_1"/>
<protein>
    <recommendedName>
        <fullName evidence="1">HAT C-terminal dimerisation domain-containing protein</fullName>
    </recommendedName>
</protein>
<evidence type="ECO:0000313" key="3">
    <source>
        <dbReference type="Proteomes" id="UP000008672"/>
    </source>
</evidence>
<dbReference type="InterPro" id="IPR008906">
    <property type="entry name" value="HATC_C_dom"/>
</dbReference>
<sequence length="374" mass="43252">VGRHRSLKVHIENRAPKLYTLNCPCHLISLCALKAASSLLVNGDEVLIRVFYYLDKSARWKHLLKEHAEFVNVEHRKILKHSGTHWGKRIDRILMIMPTLRLFFQSEDLEKKRQNRDVCDFVCSPKTELYLLFISSAIAVFEDVNKVLQYEAPIIPMVHGSLMELLRKVMIEFIRTEVLTEASSLLATDYSDVNNQVPNRDLFIGFATKQYLLRTVELTESQITVLYSNLRNFYPTAVKYIVKKFPLNYPILTFAGFLDYSHHQQYSLNNVITLIQHLISSFCMYQPLNIDTTTMDSCREGGLRPDILWHEISKFPILTKLAKLVLTLPHSNANTEHLFRMVENKTDLRSSLSAETLCSLLKMKTNCFKATACY</sequence>
<name>H3A3T0_LATCH</name>
<reference evidence="2" key="2">
    <citation type="submission" date="2025-08" db="UniProtKB">
        <authorList>
            <consortium name="Ensembl"/>
        </authorList>
    </citation>
    <scope>IDENTIFICATION</scope>
</reference>
<organism evidence="2 3">
    <name type="scientific">Latimeria chalumnae</name>
    <name type="common">Coelacanth</name>
    <dbReference type="NCBI Taxonomy" id="7897"/>
    <lineage>
        <taxon>Eukaryota</taxon>
        <taxon>Metazoa</taxon>
        <taxon>Chordata</taxon>
        <taxon>Craniata</taxon>
        <taxon>Vertebrata</taxon>
        <taxon>Euteleostomi</taxon>
        <taxon>Coelacanthiformes</taxon>
        <taxon>Coelacanthidae</taxon>
        <taxon>Latimeria</taxon>
    </lineage>
</organism>
<proteinExistence type="predicted"/>
<dbReference type="PANTHER" id="PTHR37162">
    <property type="entry name" value="HAT FAMILY DIMERISATION DOMAINCONTAINING PROTEIN-RELATED"/>
    <property type="match status" value="1"/>
</dbReference>